<organism evidence="4 5">
    <name type="scientific">Asticcacaulis machinosus</name>
    <dbReference type="NCBI Taxonomy" id="2984211"/>
    <lineage>
        <taxon>Bacteria</taxon>
        <taxon>Pseudomonadati</taxon>
        <taxon>Pseudomonadota</taxon>
        <taxon>Alphaproteobacteria</taxon>
        <taxon>Caulobacterales</taxon>
        <taxon>Caulobacteraceae</taxon>
        <taxon>Asticcacaulis</taxon>
    </lineage>
</organism>
<feature type="domain" description="Response regulatory" evidence="3">
    <location>
        <begin position="2"/>
        <end position="118"/>
    </location>
</feature>
<dbReference type="RefSeq" id="WP_272745996.1">
    <property type="nucleotide sequence ID" value="NZ_JAQQKV010000004.1"/>
</dbReference>
<evidence type="ECO:0000313" key="5">
    <source>
        <dbReference type="Proteomes" id="UP001218579"/>
    </source>
</evidence>
<name>A0ABT5HNT1_9CAUL</name>
<keyword evidence="1 2" id="KW-0597">Phosphoprotein</keyword>
<feature type="modified residue" description="4-aspartylphosphate" evidence="2">
    <location>
        <position position="51"/>
    </location>
</feature>
<dbReference type="SUPFAM" id="SSF52172">
    <property type="entry name" value="CheY-like"/>
    <property type="match status" value="1"/>
</dbReference>
<dbReference type="EMBL" id="JAQQKV010000004">
    <property type="protein sequence ID" value="MDC7677678.1"/>
    <property type="molecule type" value="Genomic_DNA"/>
</dbReference>
<protein>
    <submittedName>
        <fullName evidence="4">Response regulator</fullName>
    </submittedName>
</protein>
<gene>
    <name evidence="4" type="ORF">PQU98_16160</name>
</gene>
<evidence type="ECO:0000313" key="4">
    <source>
        <dbReference type="EMBL" id="MDC7677678.1"/>
    </source>
</evidence>
<dbReference type="InterPro" id="IPR011006">
    <property type="entry name" value="CheY-like_superfamily"/>
</dbReference>
<evidence type="ECO:0000256" key="1">
    <source>
        <dbReference type="ARBA" id="ARBA00022553"/>
    </source>
</evidence>
<dbReference type="PANTHER" id="PTHR44591:SF3">
    <property type="entry name" value="RESPONSE REGULATORY DOMAIN-CONTAINING PROTEIN"/>
    <property type="match status" value="1"/>
</dbReference>
<dbReference type="PANTHER" id="PTHR44591">
    <property type="entry name" value="STRESS RESPONSE REGULATOR PROTEIN 1"/>
    <property type="match status" value="1"/>
</dbReference>
<dbReference type="PROSITE" id="PS50110">
    <property type="entry name" value="RESPONSE_REGULATORY"/>
    <property type="match status" value="1"/>
</dbReference>
<accession>A0ABT5HNT1</accession>
<reference evidence="4 5" key="1">
    <citation type="submission" date="2023-01" db="EMBL/GenBank/DDBJ databases">
        <title>Novel species of the genus Asticcacaulis isolated from rivers.</title>
        <authorList>
            <person name="Lu H."/>
        </authorList>
    </citation>
    <scope>NUCLEOTIDE SEQUENCE [LARGE SCALE GENOMIC DNA]</scope>
    <source>
        <strain evidence="4 5">LKC15W</strain>
    </source>
</reference>
<dbReference type="InterPro" id="IPR050595">
    <property type="entry name" value="Bact_response_regulator"/>
</dbReference>
<proteinExistence type="predicted"/>
<evidence type="ECO:0000259" key="3">
    <source>
        <dbReference type="PROSITE" id="PS50110"/>
    </source>
</evidence>
<dbReference type="InterPro" id="IPR001789">
    <property type="entry name" value="Sig_transdc_resp-reg_receiver"/>
</dbReference>
<dbReference type="Proteomes" id="UP001218579">
    <property type="component" value="Unassembled WGS sequence"/>
</dbReference>
<dbReference type="SMART" id="SM00448">
    <property type="entry name" value="REC"/>
    <property type="match status" value="1"/>
</dbReference>
<comment type="caution">
    <text evidence="4">The sequence shown here is derived from an EMBL/GenBank/DDBJ whole genome shotgun (WGS) entry which is preliminary data.</text>
</comment>
<dbReference type="Pfam" id="PF00072">
    <property type="entry name" value="Response_reg"/>
    <property type="match status" value="1"/>
</dbReference>
<evidence type="ECO:0000256" key="2">
    <source>
        <dbReference type="PROSITE-ProRule" id="PRU00169"/>
    </source>
</evidence>
<dbReference type="Gene3D" id="3.40.50.2300">
    <property type="match status" value="1"/>
</dbReference>
<keyword evidence="5" id="KW-1185">Reference proteome</keyword>
<sequence length="125" mass="13717">MNILIVEDNEALAQTTGWIVEMFGHDYRFSHDAGSAIATAADYKPHVIIMDIGLPGMSGYDLCRQMRADPALSQTIFIAQTGRSEPEHRQMAEDAGFHHHIVKPANIEKLQALLDDIAQSLSSAA</sequence>